<organism evidence="2 3">
    <name type="scientific">[Ruminococcus] torques</name>
    <dbReference type="NCBI Taxonomy" id="33039"/>
    <lineage>
        <taxon>Bacteria</taxon>
        <taxon>Bacillati</taxon>
        <taxon>Bacillota</taxon>
        <taxon>Clostridia</taxon>
        <taxon>Lachnospirales</taxon>
        <taxon>Lachnospiraceae</taxon>
        <taxon>Mediterraneibacter</taxon>
    </lineage>
</organism>
<evidence type="ECO:0000313" key="3">
    <source>
        <dbReference type="Proteomes" id="UP000078383"/>
    </source>
</evidence>
<dbReference type="GO" id="GO:0016810">
    <property type="term" value="F:hydrolase activity, acting on carbon-nitrogen (but not peptide) bonds"/>
    <property type="evidence" value="ECO:0007669"/>
    <property type="project" value="InterPro"/>
</dbReference>
<dbReference type="Gene3D" id="3.20.20.140">
    <property type="entry name" value="Metal-dependent hydrolases"/>
    <property type="match status" value="1"/>
</dbReference>
<dbReference type="Pfam" id="PF07969">
    <property type="entry name" value="Amidohydro_3"/>
    <property type="match status" value="1"/>
</dbReference>
<evidence type="ECO:0000313" key="2">
    <source>
        <dbReference type="EMBL" id="CUQ92929.1"/>
    </source>
</evidence>
<accession>A0A174W865</accession>
<dbReference type="SUPFAM" id="SSF51338">
    <property type="entry name" value="Composite domain of metallo-dependent hydrolases"/>
    <property type="match status" value="1"/>
</dbReference>
<name>A0A174W865_9FIRM</name>
<dbReference type="InterPro" id="IPR032466">
    <property type="entry name" value="Metal_Hydrolase"/>
</dbReference>
<evidence type="ECO:0000259" key="1">
    <source>
        <dbReference type="Pfam" id="PF07969"/>
    </source>
</evidence>
<dbReference type="Gene3D" id="3.10.310.70">
    <property type="match status" value="1"/>
</dbReference>
<dbReference type="EMBL" id="CZBX01000018">
    <property type="protein sequence ID" value="CUQ92929.1"/>
    <property type="molecule type" value="Genomic_DNA"/>
</dbReference>
<dbReference type="PANTHER" id="PTHR22642">
    <property type="entry name" value="IMIDAZOLONEPROPIONASE"/>
    <property type="match status" value="1"/>
</dbReference>
<protein>
    <submittedName>
        <fullName evidence="2">N-substituted formamide deformylase</fullName>
        <ecNumber evidence="2">3.5.1.91</ecNumber>
    </submittedName>
</protein>
<proteinExistence type="predicted"/>
<dbReference type="EC" id="3.5.1.91" evidence="2"/>
<feature type="domain" description="Amidohydrolase 3" evidence="1">
    <location>
        <begin position="55"/>
        <end position="514"/>
    </location>
</feature>
<dbReference type="OrthoDB" id="9767366at2"/>
<sequence length="517" mass="58016">MSEYADLILLSNCIFTATEEIPFSGYIAIKNDRILSIGKGLAPTELIGTNTKYLDYGNKTITPGFSDVHCFFTGYSVGFVGIDLSAATSQEDILNSIKEYAKGIPADKPILGHGWNSDTIQPNGTDLLDEAFSTRPVLLFAKGCETCWMNQAAINRYQFTPETCYPESYVRFLPDLLGDKDFIIPEFKRYIKMMNSKGITSIKEMGFDDFYGFTDILAELESENALTIRVNFMSQPVAEPFNLSYGKEMREKFKGEFVRFSGYNQMTDGSISELCGDLKKPYSCADTTCAQDIDWDLLANDTFKADAEGFRFSLHAQGDAAISKVLDIYDSCQKDENGKLINRHSITDLEFSDPTDLERMGKLGVIAEIYPQIQSIANRKDKLAMIEEKIGMDRGQYYWNRRKMADSNVLLSCGTDLPLLIDDIPESIYHAVGGYFPEGGEPFNKQNMLTIPELLTAWSAGGAYNLYQEKELGTLEKGKKADIVVFDGNLFETAIEEIRSRKVEVTFLNGRIVYSHE</sequence>
<gene>
    <name evidence="2" type="primary">nfdA</name>
    <name evidence="2" type="ORF">ERS852502_02741</name>
</gene>
<reference evidence="2 3" key="1">
    <citation type="submission" date="2015-09" db="EMBL/GenBank/DDBJ databases">
        <authorList>
            <consortium name="Pathogen Informatics"/>
        </authorList>
    </citation>
    <scope>NUCLEOTIDE SEQUENCE [LARGE SCALE GENOMIC DNA]</scope>
    <source>
        <strain evidence="2 3">2789STDY5834889</strain>
    </source>
</reference>
<dbReference type="Gene3D" id="2.30.40.10">
    <property type="entry name" value="Urease, subunit C, domain 1"/>
    <property type="match status" value="1"/>
</dbReference>
<dbReference type="SUPFAM" id="SSF51556">
    <property type="entry name" value="Metallo-dependent hydrolases"/>
    <property type="match status" value="1"/>
</dbReference>
<dbReference type="InterPro" id="IPR013108">
    <property type="entry name" value="Amidohydro_3"/>
</dbReference>
<dbReference type="PANTHER" id="PTHR22642:SF2">
    <property type="entry name" value="PROTEIN LONG AFTER FAR-RED 3"/>
    <property type="match status" value="1"/>
</dbReference>
<dbReference type="Proteomes" id="UP000078383">
    <property type="component" value="Unassembled WGS sequence"/>
</dbReference>
<keyword evidence="2" id="KW-0378">Hydrolase</keyword>
<dbReference type="GeneID" id="303258579"/>
<dbReference type="AlphaFoldDB" id="A0A174W865"/>
<dbReference type="InterPro" id="IPR011059">
    <property type="entry name" value="Metal-dep_hydrolase_composite"/>
</dbReference>
<dbReference type="RefSeq" id="WP_055146670.1">
    <property type="nucleotide sequence ID" value="NZ_CACRUQ010000028.1"/>
</dbReference>